<keyword evidence="8 10" id="KW-0675">Receptor</keyword>
<reference evidence="12" key="1">
    <citation type="submission" date="2025-08" db="UniProtKB">
        <authorList>
            <consortium name="RefSeq"/>
        </authorList>
    </citation>
    <scope>IDENTIFICATION</scope>
    <source>
        <tissue evidence="12">Whole body</tissue>
    </source>
</reference>
<keyword evidence="9 10" id="KW-0807">Transducer</keyword>
<feature type="transmembrane region" description="Helical" evidence="10">
    <location>
        <begin position="136"/>
        <end position="158"/>
    </location>
</feature>
<protein>
    <recommendedName>
        <fullName evidence="10">Odorant receptor</fullName>
    </recommendedName>
</protein>
<evidence type="ECO:0000256" key="8">
    <source>
        <dbReference type="ARBA" id="ARBA00023170"/>
    </source>
</evidence>
<keyword evidence="7 10" id="KW-0472">Membrane</keyword>
<dbReference type="GeneID" id="108624256"/>
<evidence type="ECO:0000256" key="6">
    <source>
        <dbReference type="ARBA" id="ARBA00022989"/>
    </source>
</evidence>
<feature type="transmembrane region" description="Helical" evidence="10">
    <location>
        <begin position="43"/>
        <end position="69"/>
    </location>
</feature>
<evidence type="ECO:0000256" key="5">
    <source>
        <dbReference type="ARBA" id="ARBA00022725"/>
    </source>
</evidence>
<feature type="transmembrane region" description="Helical" evidence="10">
    <location>
        <begin position="308"/>
        <end position="328"/>
    </location>
</feature>
<comment type="caution">
    <text evidence="10">Lacks conserved residue(s) required for the propagation of feature annotation.</text>
</comment>
<feature type="transmembrane region" description="Helical" evidence="10">
    <location>
        <begin position="194"/>
        <end position="221"/>
    </location>
</feature>
<dbReference type="Pfam" id="PF02949">
    <property type="entry name" value="7tm_6"/>
    <property type="match status" value="1"/>
</dbReference>
<dbReference type="KEGG" id="ccal:108624256"/>
<name>A0AAJ7S193_9HYME</name>
<dbReference type="GO" id="GO:0005549">
    <property type="term" value="F:odorant binding"/>
    <property type="evidence" value="ECO:0007669"/>
    <property type="project" value="InterPro"/>
</dbReference>
<comment type="subcellular location">
    <subcellularLocation>
        <location evidence="1 10">Cell membrane</location>
        <topology evidence="1 10">Multi-pass membrane protein</topology>
    </subcellularLocation>
</comment>
<keyword evidence="5 10" id="KW-0552">Olfaction</keyword>
<evidence type="ECO:0000256" key="10">
    <source>
        <dbReference type="RuleBase" id="RU351113"/>
    </source>
</evidence>
<gene>
    <name evidence="12" type="primary">LOC108624256</name>
</gene>
<comment type="similarity">
    <text evidence="10">Belongs to the insect chemoreceptor superfamily. Heteromeric odorant receptor channel (TC 1.A.69) family.</text>
</comment>
<evidence type="ECO:0000256" key="3">
    <source>
        <dbReference type="ARBA" id="ARBA00022606"/>
    </source>
</evidence>
<evidence type="ECO:0000256" key="2">
    <source>
        <dbReference type="ARBA" id="ARBA00022475"/>
    </source>
</evidence>
<dbReference type="Proteomes" id="UP000694925">
    <property type="component" value="Unplaced"/>
</dbReference>
<evidence type="ECO:0000313" key="12">
    <source>
        <dbReference type="RefSeq" id="XP_026668778.1"/>
    </source>
</evidence>
<evidence type="ECO:0000313" key="11">
    <source>
        <dbReference type="Proteomes" id="UP000694925"/>
    </source>
</evidence>
<keyword evidence="11" id="KW-1185">Reference proteome</keyword>
<accession>A0AAJ7S193</accession>
<keyword evidence="6 10" id="KW-1133">Transmembrane helix</keyword>
<evidence type="ECO:0000256" key="1">
    <source>
        <dbReference type="ARBA" id="ARBA00004651"/>
    </source>
</evidence>
<organism evidence="11 12">
    <name type="scientific">Ceratina calcarata</name>
    <dbReference type="NCBI Taxonomy" id="156304"/>
    <lineage>
        <taxon>Eukaryota</taxon>
        <taxon>Metazoa</taxon>
        <taxon>Ecdysozoa</taxon>
        <taxon>Arthropoda</taxon>
        <taxon>Hexapoda</taxon>
        <taxon>Insecta</taxon>
        <taxon>Pterygota</taxon>
        <taxon>Neoptera</taxon>
        <taxon>Endopterygota</taxon>
        <taxon>Hymenoptera</taxon>
        <taxon>Apocrita</taxon>
        <taxon>Aculeata</taxon>
        <taxon>Apoidea</taxon>
        <taxon>Anthophila</taxon>
        <taxon>Apidae</taxon>
        <taxon>Ceratina</taxon>
        <taxon>Zadontomerus</taxon>
    </lineage>
</organism>
<proteinExistence type="inferred from homology"/>
<keyword evidence="2" id="KW-1003">Cell membrane</keyword>
<evidence type="ECO:0000256" key="4">
    <source>
        <dbReference type="ARBA" id="ARBA00022692"/>
    </source>
</evidence>
<evidence type="ECO:0000256" key="7">
    <source>
        <dbReference type="ARBA" id="ARBA00023136"/>
    </source>
</evidence>
<dbReference type="PANTHER" id="PTHR21137:SF35">
    <property type="entry name" value="ODORANT RECEPTOR 19A-RELATED"/>
    <property type="match status" value="1"/>
</dbReference>
<keyword evidence="4 10" id="KW-0812">Transmembrane</keyword>
<keyword evidence="3 10" id="KW-0716">Sensory transduction</keyword>
<dbReference type="GO" id="GO:0004984">
    <property type="term" value="F:olfactory receptor activity"/>
    <property type="evidence" value="ECO:0007669"/>
    <property type="project" value="InterPro"/>
</dbReference>
<dbReference type="RefSeq" id="XP_026668778.1">
    <property type="nucleotide sequence ID" value="XM_026812977.1"/>
</dbReference>
<evidence type="ECO:0000256" key="9">
    <source>
        <dbReference type="ARBA" id="ARBA00023224"/>
    </source>
</evidence>
<dbReference type="GO" id="GO:0007165">
    <property type="term" value="P:signal transduction"/>
    <property type="evidence" value="ECO:0007669"/>
    <property type="project" value="UniProtKB-KW"/>
</dbReference>
<dbReference type="GO" id="GO:0005886">
    <property type="term" value="C:plasma membrane"/>
    <property type="evidence" value="ECO:0007669"/>
    <property type="project" value="UniProtKB-SubCell"/>
</dbReference>
<dbReference type="AlphaFoldDB" id="A0AAJ7S193"/>
<sequence length="403" mass="46771">MRNMSVRTNLDSNSDYSLQLNRWLLKPIGVWPSSSTASRHEKIISIIMNIVCYSSVMFAMIPCMLRMVLEEESFYMKLKSLGPVSHWTVSVVNYSTLLLRRNDIRYFVEHMRTDWRRITREKDQEIMMKNAKFGRYVITFCAAFMQGSILGFCFVTAMTTQAVQVGNETRILYVLPCAVYEKLLNVNENPTNEIVLFAQIWAAVIATSSTVGIFSLSAVLAAHARGQLRVLTEWITEFVNKSRSDKTGPLREIGMIVEHHLRALNFISYTEEAMNKIYLLELFRCTMIMCVIEFWILTEWDDKNIQNLTTYFMMYLSICFNIFIICYIGEILTEECRKVGEVVYMTNWYYLPDNHILDLIMIIARSSVVVQITAGKIFHMSIYTFGDVLKTGFAYLNLLRNMT</sequence>
<dbReference type="PANTHER" id="PTHR21137">
    <property type="entry name" value="ODORANT RECEPTOR"/>
    <property type="match status" value="1"/>
</dbReference>
<dbReference type="InterPro" id="IPR004117">
    <property type="entry name" value="7tm6_olfct_rcpt"/>
</dbReference>
<feature type="transmembrane region" description="Helical" evidence="10">
    <location>
        <begin position="277"/>
        <end position="296"/>
    </location>
</feature>